<keyword evidence="3" id="KW-1185">Reference proteome</keyword>
<reference evidence="2 3" key="1">
    <citation type="submission" date="2014-04" db="EMBL/GenBank/DDBJ databases">
        <authorList>
            <consortium name="DOE Joint Genome Institute"/>
            <person name="Kuo A."/>
            <person name="Kohler A."/>
            <person name="Nagy L.G."/>
            <person name="Floudas D."/>
            <person name="Copeland A."/>
            <person name="Barry K.W."/>
            <person name="Cichocki N."/>
            <person name="Veneault-Fourrey C."/>
            <person name="LaButti K."/>
            <person name="Lindquist E.A."/>
            <person name="Lipzen A."/>
            <person name="Lundell T."/>
            <person name="Morin E."/>
            <person name="Murat C."/>
            <person name="Sun H."/>
            <person name="Tunlid A."/>
            <person name="Henrissat B."/>
            <person name="Grigoriev I.V."/>
            <person name="Hibbett D.S."/>
            <person name="Martin F."/>
            <person name="Nordberg H.P."/>
            <person name="Cantor M.N."/>
            <person name="Hua S.X."/>
        </authorList>
    </citation>
    <scope>NUCLEOTIDE SEQUENCE [LARGE SCALE GENOMIC DNA]</scope>
    <source>
        <strain evidence="2 3">Foug A</strain>
    </source>
</reference>
<accession>A0A0C2YVI8</accession>
<dbReference type="OrthoDB" id="3208495at2759"/>
<dbReference type="AlphaFoldDB" id="A0A0C2YVI8"/>
<dbReference type="EMBL" id="KN822175">
    <property type="protein sequence ID" value="KIM53633.1"/>
    <property type="molecule type" value="Genomic_DNA"/>
</dbReference>
<proteinExistence type="predicted"/>
<dbReference type="Pfam" id="PF18759">
    <property type="entry name" value="Plavaka"/>
    <property type="match status" value="1"/>
</dbReference>
<gene>
    <name evidence="2" type="ORF">SCLCIDRAFT_31758</name>
</gene>
<reference evidence="3" key="2">
    <citation type="submission" date="2015-01" db="EMBL/GenBank/DDBJ databases">
        <title>Evolutionary Origins and Diversification of the Mycorrhizal Mutualists.</title>
        <authorList>
            <consortium name="DOE Joint Genome Institute"/>
            <consortium name="Mycorrhizal Genomics Consortium"/>
            <person name="Kohler A."/>
            <person name="Kuo A."/>
            <person name="Nagy L.G."/>
            <person name="Floudas D."/>
            <person name="Copeland A."/>
            <person name="Barry K.W."/>
            <person name="Cichocki N."/>
            <person name="Veneault-Fourrey C."/>
            <person name="LaButti K."/>
            <person name="Lindquist E.A."/>
            <person name="Lipzen A."/>
            <person name="Lundell T."/>
            <person name="Morin E."/>
            <person name="Murat C."/>
            <person name="Riley R."/>
            <person name="Ohm R."/>
            <person name="Sun H."/>
            <person name="Tunlid A."/>
            <person name="Henrissat B."/>
            <person name="Grigoriev I.V."/>
            <person name="Hibbett D.S."/>
            <person name="Martin F."/>
        </authorList>
    </citation>
    <scope>NUCLEOTIDE SEQUENCE [LARGE SCALE GENOMIC DNA]</scope>
    <source>
        <strain evidence="3">Foug A</strain>
    </source>
</reference>
<dbReference type="STRING" id="1036808.A0A0C2YVI8"/>
<dbReference type="InterPro" id="IPR041078">
    <property type="entry name" value="Plavaka"/>
</dbReference>
<protein>
    <submittedName>
        <fullName evidence="2">Uncharacterized protein</fullName>
    </submittedName>
</protein>
<feature type="compositionally biased region" description="Polar residues" evidence="1">
    <location>
        <begin position="19"/>
        <end position="39"/>
    </location>
</feature>
<name>A0A0C2YVI8_9AGAM</name>
<feature type="region of interest" description="Disordered" evidence="1">
    <location>
        <begin position="19"/>
        <end position="42"/>
    </location>
</feature>
<evidence type="ECO:0000313" key="3">
    <source>
        <dbReference type="Proteomes" id="UP000053989"/>
    </source>
</evidence>
<evidence type="ECO:0000256" key="1">
    <source>
        <dbReference type="SAM" id="MobiDB-lite"/>
    </source>
</evidence>
<dbReference type="Proteomes" id="UP000053989">
    <property type="component" value="Unassembled WGS sequence"/>
</dbReference>
<organism evidence="2 3">
    <name type="scientific">Scleroderma citrinum Foug A</name>
    <dbReference type="NCBI Taxonomy" id="1036808"/>
    <lineage>
        <taxon>Eukaryota</taxon>
        <taxon>Fungi</taxon>
        <taxon>Dikarya</taxon>
        <taxon>Basidiomycota</taxon>
        <taxon>Agaricomycotina</taxon>
        <taxon>Agaricomycetes</taxon>
        <taxon>Agaricomycetidae</taxon>
        <taxon>Boletales</taxon>
        <taxon>Sclerodermatineae</taxon>
        <taxon>Sclerodermataceae</taxon>
        <taxon>Scleroderma</taxon>
    </lineage>
</organism>
<evidence type="ECO:0000313" key="2">
    <source>
        <dbReference type="EMBL" id="KIM53633.1"/>
    </source>
</evidence>
<sequence>MPPEPPLLLPPFTDIFPPSSGTPAPSLSSELTHSFTESDPTGPPLSFATLAGQTLGMRLHQVYWTQLNLFGLFCLYDEESLPVYDLEDTSDDIAGSQPPGARMLLTTSAQLSNTETSFYPYPNKASLCLGDWYWNQGALKSKNSFRQLLDIIGSPSFRLDDIWNTKWALIDHFLGMLMTDEDLAQSTEWLDNNAGWMHTTVTISAPFSRWSANPGPKNYSVPNFYHHSLLSIICKRVLDPNGHYLFHYKPYELLWRCPRNNHDITVYGELFTSKSFLDAHHELLESPPMPECTLPHCIVVFMFWSDATQLTSFGDAKLWPLYVFFGNQSKYRRGQPSAKLCNHVAYFQMLPDSFKDFVLENSRGKLPGDPFFMHCHRELFHAQWTELLDDEFVNAYEHGLILTCADGIERQLYPHIFTYLADYPEKVLIANVRNLGACPCPWCIIPKDHTHHLGTEKDILQCQLLACRDMQERQRKIIAACQLIYESNYVVDMPQVEALLKEESLVPTKNAFSEWLSHAGFDFFLMLVVDL</sequence>
<dbReference type="InParanoid" id="A0A0C2YVI8"/>
<dbReference type="HOGENOM" id="CLU_002498_2_0_1"/>